<evidence type="ECO:0000313" key="2">
    <source>
        <dbReference type="EMBL" id="ATB28806.1"/>
    </source>
</evidence>
<keyword evidence="3" id="KW-1185">Reference proteome</keyword>
<organism evidence="2 3">
    <name type="scientific">Melittangium boletus DSM 14713</name>
    <dbReference type="NCBI Taxonomy" id="1294270"/>
    <lineage>
        <taxon>Bacteria</taxon>
        <taxon>Pseudomonadati</taxon>
        <taxon>Myxococcota</taxon>
        <taxon>Myxococcia</taxon>
        <taxon>Myxococcales</taxon>
        <taxon>Cystobacterineae</taxon>
        <taxon>Archangiaceae</taxon>
        <taxon>Melittangium</taxon>
    </lineage>
</organism>
<dbReference type="EMBL" id="CP022163">
    <property type="protein sequence ID" value="ATB28806.1"/>
    <property type="molecule type" value="Genomic_DNA"/>
</dbReference>
<dbReference type="OrthoDB" id="5490587at2"/>
<dbReference type="AlphaFoldDB" id="A0A250ICY1"/>
<accession>A0A250ICY1</accession>
<evidence type="ECO:0000313" key="3">
    <source>
        <dbReference type="Proteomes" id="UP000217289"/>
    </source>
</evidence>
<dbReference type="KEGG" id="mbd:MEBOL_002255"/>
<sequence>MAALLAGVLSANPYAPPFWARDMNALVARLAETPATPMETEQRRLFADVVPFLNCEPLAPVPAGGAPYAPRVLLRLEQARRGRLGPSAATAPTLWREVLAPDFFRRAATLPQDEVLRWPLEEERWSNETLEFRLRPSSCDKPVPDADELSLLTPELMKELEAALEPEPSARLLYHQASRLLARGRTDEAREVARRLSPATLGDELRPLGELVRLALGLEPPSEYERLAHEPALSGQRLPILVQAAAHMAQEARWKDVLALTEPYAAWPGVTTPPAEVPPRREVFYRRALAQQALGEWEALARGWASVFPALAGAQDPLAEALRGIALASLTRGGLGPEALALLRDLGPAAGLGKRLATLGGLALDSGNVRLALDVSERLLKEPGTPSRARGHTLRAEVALATDDAAGLARAIERLLTLRQQERAAVKDLDEVDRIVLALAQALVTASADLTEARWRPVLTRQLEAMRQGVHSRHEKTFPPLFAALEDRAPQAAAKGKRAQAFVAVGQVSVGAPPGMLPPPGFSVEWPEPYSLLVLPLPDGTARAWFPRESLPSSPVSAPAKTEVPHAP</sequence>
<feature type="region of interest" description="Disordered" evidence="1">
    <location>
        <begin position="547"/>
        <end position="568"/>
    </location>
</feature>
<dbReference type="RefSeq" id="WP_095977451.1">
    <property type="nucleotide sequence ID" value="NZ_CP022163.1"/>
</dbReference>
<protein>
    <submittedName>
        <fullName evidence="2">Uncharacterized protein</fullName>
    </submittedName>
</protein>
<name>A0A250ICY1_9BACT</name>
<proteinExistence type="predicted"/>
<dbReference type="Proteomes" id="UP000217289">
    <property type="component" value="Chromosome"/>
</dbReference>
<evidence type="ECO:0000256" key="1">
    <source>
        <dbReference type="SAM" id="MobiDB-lite"/>
    </source>
</evidence>
<reference evidence="2 3" key="1">
    <citation type="submission" date="2017-06" db="EMBL/GenBank/DDBJ databases">
        <authorList>
            <person name="Kim H.J."/>
            <person name="Triplett B.A."/>
        </authorList>
    </citation>
    <scope>NUCLEOTIDE SEQUENCE [LARGE SCALE GENOMIC DNA]</scope>
    <source>
        <strain evidence="2 3">DSM 14713</strain>
    </source>
</reference>
<gene>
    <name evidence="2" type="ORF">MEBOL_002255</name>
</gene>